<evidence type="ECO:0000313" key="3">
    <source>
        <dbReference type="Proteomes" id="UP000014760"/>
    </source>
</evidence>
<reference evidence="1 3" key="2">
    <citation type="journal article" date="2013" name="Nature">
        <title>Insights into bilaterian evolution from three spiralian genomes.</title>
        <authorList>
            <person name="Simakov O."/>
            <person name="Marletaz F."/>
            <person name="Cho S.J."/>
            <person name="Edsinger-Gonzales E."/>
            <person name="Havlak P."/>
            <person name="Hellsten U."/>
            <person name="Kuo D.H."/>
            <person name="Larsson T."/>
            <person name="Lv J."/>
            <person name="Arendt D."/>
            <person name="Savage R."/>
            <person name="Osoegawa K."/>
            <person name="de Jong P."/>
            <person name="Grimwood J."/>
            <person name="Chapman J.A."/>
            <person name="Shapiro H."/>
            <person name="Aerts A."/>
            <person name="Otillar R.P."/>
            <person name="Terry A.Y."/>
            <person name="Boore J.L."/>
            <person name="Grigoriev I.V."/>
            <person name="Lindberg D.R."/>
            <person name="Seaver E.C."/>
            <person name="Weisblat D.A."/>
            <person name="Putnam N.H."/>
            <person name="Rokhsar D.S."/>
        </authorList>
    </citation>
    <scope>NUCLEOTIDE SEQUENCE</scope>
    <source>
        <strain evidence="1 3">I ESC-2004</strain>
    </source>
</reference>
<accession>R7UGP5</accession>
<dbReference type="HOGENOM" id="CLU_928263_0_0_1"/>
<dbReference type="InterPro" id="IPR040521">
    <property type="entry name" value="KDZ"/>
</dbReference>
<reference evidence="2" key="3">
    <citation type="submission" date="2015-06" db="UniProtKB">
        <authorList>
            <consortium name="EnsemblMetazoa"/>
        </authorList>
    </citation>
    <scope>IDENTIFICATION</scope>
</reference>
<dbReference type="AlphaFoldDB" id="R7UGP5"/>
<dbReference type="Pfam" id="PF18758">
    <property type="entry name" value="KDZ"/>
    <property type="match status" value="1"/>
</dbReference>
<dbReference type="PANTHER" id="PTHR33096:SF1">
    <property type="entry name" value="CXC1-LIKE CYSTEINE CLUSTER ASSOCIATED WITH KDZ TRANSPOSASES DOMAIN-CONTAINING PROTEIN"/>
    <property type="match status" value="1"/>
</dbReference>
<reference evidence="3" key="1">
    <citation type="submission" date="2012-12" db="EMBL/GenBank/DDBJ databases">
        <authorList>
            <person name="Hellsten U."/>
            <person name="Grimwood J."/>
            <person name="Chapman J.A."/>
            <person name="Shapiro H."/>
            <person name="Aerts A."/>
            <person name="Otillar R.P."/>
            <person name="Terry A.Y."/>
            <person name="Boore J.L."/>
            <person name="Simakov O."/>
            <person name="Marletaz F."/>
            <person name="Cho S.-J."/>
            <person name="Edsinger-Gonzales E."/>
            <person name="Havlak P."/>
            <person name="Kuo D.-H."/>
            <person name="Larsson T."/>
            <person name="Lv J."/>
            <person name="Arendt D."/>
            <person name="Savage R."/>
            <person name="Osoegawa K."/>
            <person name="de Jong P."/>
            <person name="Lindberg D.R."/>
            <person name="Seaver E.C."/>
            <person name="Weisblat D.A."/>
            <person name="Putnam N.H."/>
            <person name="Grigoriev I.V."/>
            <person name="Rokhsar D.S."/>
        </authorList>
    </citation>
    <scope>NUCLEOTIDE SEQUENCE</scope>
    <source>
        <strain evidence="3">I ESC-2004</strain>
    </source>
</reference>
<sequence length="300" mass="34970">MVDPGTPQETLYIEVRTDNIVGTQPRSRRQQSATLKLATKYEILGRLPNSTLLRNLLDTGRCSWAVPVFHGYRHNASCQVSFSPRRIPGFGLLDGEGIIRLWSDLRRFAKVTKEMTSSHRSVLLTLGLDHYSQKKKRLELLDICTDDIARLQEEYKVPLNVLNLNEMIVEEKECFRQSSNHASGHDWRSRYTKEAALSLYDRMSIHMKSCQKTMARFPFLKIQGPRGKLMCIEEMQIFHNFLREKEKDLDQKIEQMKMAASEFDVGVRAHLLSEYFKIPKRILYIHCAMNVIYDWDKLSQ</sequence>
<dbReference type="EMBL" id="KB303621">
    <property type="protein sequence ID" value="ELU02948.1"/>
    <property type="molecule type" value="Genomic_DNA"/>
</dbReference>
<dbReference type="EMBL" id="AMQN01008639">
    <property type="status" value="NOT_ANNOTATED_CDS"/>
    <property type="molecule type" value="Genomic_DNA"/>
</dbReference>
<dbReference type="Proteomes" id="UP000014760">
    <property type="component" value="Unassembled WGS sequence"/>
</dbReference>
<organism evidence="1">
    <name type="scientific">Capitella teleta</name>
    <name type="common">Polychaete worm</name>
    <dbReference type="NCBI Taxonomy" id="283909"/>
    <lineage>
        <taxon>Eukaryota</taxon>
        <taxon>Metazoa</taxon>
        <taxon>Spiralia</taxon>
        <taxon>Lophotrochozoa</taxon>
        <taxon>Annelida</taxon>
        <taxon>Polychaeta</taxon>
        <taxon>Sedentaria</taxon>
        <taxon>Scolecida</taxon>
        <taxon>Capitellidae</taxon>
        <taxon>Capitella</taxon>
    </lineage>
</organism>
<dbReference type="PANTHER" id="PTHR33096">
    <property type="entry name" value="CXC2 DOMAIN-CONTAINING PROTEIN"/>
    <property type="match status" value="1"/>
</dbReference>
<evidence type="ECO:0000313" key="1">
    <source>
        <dbReference type="EMBL" id="ELU02948.1"/>
    </source>
</evidence>
<keyword evidence="3" id="KW-1185">Reference proteome</keyword>
<gene>
    <name evidence="1" type="ORF">CAPTEDRAFT_197977</name>
</gene>
<proteinExistence type="predicted"/>
<protein>
    <submittedName>
        <fullName evidence="1 2">Uncharacterized protein</fullName>
    </submittedName>
</protein>
<evidence type="ECO:0000313" key="2">
    <source>
        <dbReference type="EnsemblMetazoa" id="CapteP197977"/>
    </source>
</evidence>
<name>R7UGP5_CAPTE</name>
<dbReference type="STRING" id="283909.R7UGP5"/>
<dbReference type="OrthoDB" id="10063408at2759"/>
<dbReference type="EnsemblMetazoa" id="CapteT197977">
    <property type="protein sequence ID" value="CapteP197977"/>
    <property type="gene ID" value="CapteG197977"/>
</dbReference>